<gene>
    <name evidence="3" type="primary">gmr_4</name>
    <name evidence="3" type="ORF">ROA7745_03088</name>
</gene>
<dbReference type="InterPro" id="IPR035965">
    <property type="entry name" value="PAS-like_dom_sf"/>
</dbReference>
<dbReference type="InterPro" id="IPR029787">
    <property type="entry name" value="Nucleotide_cyclase"/>
</dbReference>
<dbReference type="Pfam" id="PF00563">
    <property type="entry name" value="EAL"/>
    <property type="match status" value="1"/>
</dbReference>
<evidence type="ECO:0000259" key="2">
    <source>
        <dbReference type="PROSITE" id="PS50887"/>
    </source>
</evidence>
<dbReference type="EMBL" id="FWXB01000012">
    <property type="protein sequence ID" value="SMC13243.1"/>
    <property type="molecule type" value="Genomic_DNA"/>
</dbReference>
<dbReference type="InterPro" id="IPR000014">
    <property type="entry name" value="PAS"/>
</dbReference>
<dbReference type="InterPro" id="IPR000160">
    <property type="entry name" value="GGDEF_dom"/>
</dbReference>
<dbReference type="Gene3D" id="3.20.20.450">
    <property type="entry name" value="EAL domain"/>
    <property type="match status" value="1"/>
</dbReference>
<dbReference type="GO" id="GO:0071111">
    <property type="term" value="F:cyclic-guanylate-specific phosphodiesterase activity"/>
    <property type="evidence" value="ECO:0007669"/>
    <property type="project" value="UniProtKB-EC"/>
</dbReference>
<organism evidence="3 4">
    <name type="scientific">Roseovarius aestuarii</name>
    <dbReference type="NCBI Taxonomy" id="475083"/>
    <lineage>
        <taxon>Bacteria</taxon>
        <taxon>Pseudomonadati</taxon>
        <taxon>Pseudomonadota</taxon>
        <taxon>Alphaproteobacteria</taxon>
        <taxon>Rhodobacterales</taxon>
        <taxon>Roseobacteraceae</taxon>
        <taxon>Roseovarius</taxon>
    </lineage>
</organism>
<dbReference type="EC" id="3.1.4.52" evidence="3"/>
<dbReference type="InterPro" id="IPR043128">
    <property type="entry name" value="Rev_trsase/Diguanyl_cyclase"/>
</dbReference>
<sequence length="696" mass="78256">MGNEKIKLGTAMPLLSAMAGRGRIYPDSFTVARRLHAAIWVFDIDNSRIIFANDAACHLWQAENEVDLCNRNLADDMSSTVAKRLKQYQVDFVAHNAVFDELWTLYPKGKPESVRVYFSGFCLPDGRMAMLCEAVSQVKDEPEKLRTAEALLHTDVMITLFEKDGAPFYMNPAARNAAFDPTLKFEDHFVYLPDYDTLIDNAETSGQHRMVARVRTNSGPRWYDISAKLCSDSVTGKPAILVTAVDVSELKNARDKARYLADRDQLTGCFNRTYLLQHVAAIQRSKTGRCALLCFDLDNFKQINDRLGHQMGDVVLKEVAARANKSIRECDILVRLGGDEFVIIFEDIAIGTEFSSRIENLLKLIAQPITHQSVRTTVTVSMGVTMFSPDTADLTNVMREADIAQYASKQAGRNRVTFFTEQMGSAANARNTIEQELKTSMENRNFVLHFQPRVDLAESRVVSAEALVRWQHPERGLIMPNEFIPICEETGMIEELGQLVLEMGCEQAIAWHKSGFDIEISLNISPRQFDDERLMQSLRKYSVHPEFPSGKIELEITENVLIGDHDHIENKLEAIAQLGYRIAIDDFGTGYSNLSYISRFPLNCLKIDQSFINQLPKSGPIIDLILTLARQIGATVVAEGVETAEHLDWLADHDCEQVQGYLLSRPVPLERLESTVEQLNAKCKSNALNADTRFTG</sequence>
<accession>A0A1X7BUI6</accession>
<dbReference type="AlphaFoldDB" id="A0A1X7BUI6"/>
<dbReference type="PANTHER" id="PTHR44757:SF2">
    <property type="entry name" value="BIOFILM ARCHITECTURE MAINTENANCE PROTEIN MBAA"/>
    <property type="match status" value="1"/>
</dbReference>
<dbReference type="SUPFAM" id="SSF55785">
    <property type="entry name" value="PYP-like sensor domain (PAS domain)"/>
    <property type="match status" value="1"/>
</dbReference>
<dbReference type="SUPFAM" id="SSF55073">
    <property type="entry name" value="Nucleotide cyclase"/>
    <property type="match status" value="1"/>
</dbReference>
<dbReference type="PANTHER" id="PTHR44757">
    <property type="entry name" value="DIGUANYLATE CYCLASE DGCP"/>
    <property type="match status" value="1"/>
</dbReference>
<keyword evidence="4" id="KW-1185">Reference proteome</keyword>
<proteinExistence type="predicted"/>
<dbReference type="InterPro" id="IPR001633">
    <property type="entry name" value="EAL_dom"/>
</dbReference>
<dbReference type="InterPro" id="IPR052155">
    <property type="entry name" value="Biofilm_reg_signaling"/>
</dbReference>
<evidence type="ECO:0000259" key="1">
    <source>
        <dbReference type="PROSITE" id="PS50883"/>
    </source>
</evidence>
<dbReference type="Pfam" id="PF13188">
    <property type="entry name" value="PAS_8"/>
    <property type="match status" value="1"/>
</dbReference>
<keyword evidence="3" id="KW-0378">Hydrolase</keyword>
<feature type="domain" description="EAL" evidence="1">
    <location>
        <begin position="430"/>
        <end position="680"/>
    </location>
</feature>
<dbReference type="InterPro" id="IPR035919">
    <property type="entry name" value="EAL_sf"/>
</dbReference>
<feature type="domain" description="GGDEF" evidence="2">
    <location>
        <begin position="288"/>
        <end position="421"/>
    </location>
</feature>
<name>A0A1X7BUI6_9RHOB</name>
<reference evidence="3 4" key="1">
    <citation type="submission" date="2017-03" db="EMBL/GenBank/DDBJ databases">
        <authorList>
            <person name="Afonso C.L."/>
            <person name="Miller P.J."/>
            <person name="Scott M.A."/>
            <person name="Spackman E."/>
            <person name="Goraichik I."/>
            <person name="Dimitrov K.M."/>
            <person name="Suarez D.L."/>
            <person name="Swayne D.E."/>
        </authorList>
    </citation>
    <scope>NUCLEOTIDE SEQUENCE [LARGE SCALE GENOMIC DNA]</scope>
    <source>
        <strain evidence="3 4">CECT 7745</strain>
    </source>
</reference>
<evidence type="ECO:0000313" key="4">
    <source>
        <dbReference type="Proteomes" id="UP000193224"/>
    </source>
</evidence>
<dbReference type="NCBIfam" id="TIGR00254">
    <property type="entry name" value="GGDEF"/>
    <property type="match status" value="1"/>
</dbReference>
<evidence type="ECO:0000313" key="3">
    <source>
        <dbReference type="EMBL" id="SMC13243.1"/>
    </source>
</evidence>
<dbReference type="SMART" id="SM00267">
    <property type="entry name" value="GGDEF"/>
    <property type="match status" value="1"/>
</dbReference>
<dbReference type="CDD" id="cd01949">
    <property type="entry name" value="GGDEF"/>
    <property type="match status" value="1"/>
</dbReference>
<dbReference type="Pfam" id="PF00990">
    <property type="entry name" value="GGDEF"/>
    <property type="match status" value="1"/>
</dbReference>
<dbReference type="PROSITE" id="PS50883">
    <property type="entry name" value="EAL"/>
    <property type="match status" value="1"/>
</dbReference>
<dbReference type="RefSeq" id="WP_223413001.1">
    <property type="nucleotide sequence ID" value="NZ_FWXB01000012.1"/>
</dbReference>
<dbReference type="Gene3D" id="3.30.70.270">
    <property type="match status" value="1"/>
</dbReference>
<dbReference type="SMART" id="SM00052">
    <property type="entry name" value="EAL"/>
    <property type="match status" value="1"/>
</dbReference>
<dbReference type="Proteomes" id="UP000193224">
    <property type="component" value="Unassembled WGS sequence"/>
</dbReference>
<dbReference type="CDD" id="cd01948">
    <property type="entry name" value="EAL"/>
    <property type="match status" value="1"/>
</dbReference>
<protein>
    <submittedName>
        <fullName evidence="3">Cyclic di-GMP phosphodiesterase Gmr</fullName>
        <ecNumber evidence="3">3.1.4.52</ecNumber>
    </submittedName>
</protein>
<dbReference type="PROSITE" id="PS50887">
    <property type="entry name" value="GGDEF"/>
    <property type="match status" value="1"/>
</dbReference>
<dbReference type="SUPFAM" id="SSF141868">
    <property type="entry name" value="EAL domain-like"/>
    <property type="match status" value="1"/>
</dbReference>